<evidence type="ECO:0000313" key="8">
    <source>
        <dbReference type="Proteomes" id="UP000283509"/>
    </source>
</evidence>
<dbReference type="InterPro" id="IPR050127">
    <property type="entry name" value="Serine_Proteases_S1"/>
</dbReference>
<evidence type="ECO:0000313" key="7">
    <source>
        <dbReference type="EMBL" id="ROT79586.1"/>
    </source>
</evidence>
<keyword evidence="8" id="KW-1185">Reference proteome</keyword>
<dbReference type="EMBL" id="QCYY01001223">
    <property type="protein sequence ID" value="ROT79586.1"/>
    <property type="molecule type" value="Genomic_DNA"/>
</dbReference>
<dbReference type="GO" id="GO:0006508">
    <property type="term" value="P:proteolysis"/>
    <property type="evidence" value="ECO:0007669"/>
    <property type="project" value="UniProtKB-KW"/>
</dbReference>
<dbReference type="AlphaFoldDB" id="A0A3R7PQM7"/>
<organism evidence="7 8">
    <name type="scientific">Penaeus vannamei</name>
    <name type="common">Whiteleg shrimp</name>
    <name type="synonym">Litopenaeus vannamei</name>
    <dbReference type="NCBI Taxonomy" id="6689"/>
    <lineage>
        <taxon>Eukaryota</taxon>
        <taxon>Metazoa</taxon>
        <taxon>Ecdysozoa</taxon>
        <taxon>Arthropoda</taxon>
        <taxon>Crustacea</taxon>
        <taxon>Multicrustacea</taxon>
        <taxon>Malacostraca</taxon>
        <taxon>Eumalacostraca</taxon>
        <taxon>Eucarida</taxon>
        <taxon>Decapoda</taxon>
        <taxon>Dendrobranchiata</taxon>
        <taxon>Penaeoidea</taxon>
        <taxon>Penaeidae</taxon>
        <taxon>Penaeus</taxon>
    </lineage>
</organism>
<keyword evidence="5" id="KW-0720">Serine protease</keyword>
<dbReference type="PRINTS" id="PR00722">
    <property type="entry name" value="CHYMOTRYPSIN"/>
</dbReference>
<dbReference type="SMART" id="SM00020">
    <property type="entry name" value="Tryp_SPc"/>
    <property type="match status" value="1"/>
</dbReference>
<proteinExistence type="predicted"/>
<dbReference type="Gene3D" id="2.40.10.10">
    <property type="entry name" value="Trypsin-like serine proteases"/>
    <property type="match status" value="1"/>
</dbReference>
<dbReference type="Proteomes" id="UP000283509">
    <property type="component" value="Unassembled WGS sequence"/>
</dbReference>
<dbReference type="InterPro" id="IPR009003">
    <property type="entry name" value="Peptidase_S1_PA"/>
</dbReference>
<dbReference type="SUPFAM" id="SSF50494">
    <property type="entry name" value="Trypsin-like serine proteases"/>
    <property type="match status" value="1"/>
</dbReference>
<dbReference type="InterPro" id="IPR001314">
    <property type="entry name" value="Peptidase_S1A"/>
</dbReference>
<evidence type="ECO:0000259" key="6">
    <source>
        <dbReference type="PROSITE" id="PS50240"/>
    </source>
</evidence>
<dbReference type="PROSITE" id="PS50240">
    <property type="entry name" value="TRYPSIN_DOM"/>
    <property type="match status" value="1"/>
</dbReference>
<dbReference type="GO" id="GO:0004252">
    <property type="term" value="F:serine-type endopeptidase activity"/>
    <property type="evidence" value="ECO:0007669"/>
    <property type="project" value="InterPro"/>
</dbReference>
<evidence type="ECO:0000256" key="3">
    <source>
        <dbReference type="ARBA" id="ARBA00022670"/>
    </source>
</evidence>
<comment type="subcellular location">
    <subcellularLocation>
        <location evidence="1">Secreted</location>
    </subcellularLocation>
</comment>
<evidence type="ECO:0000256" key="5">
    <source>
        <dbReference type="ARBA" id="ARBA00022825"/>
    </source>
</evidence>
<evidence type="ECO:0000256" key="4">
    <source>
        <dbReference type="ARBA" id="ARBA00022801"/>
    </source>
</evidence>
<dbReference type="PANTHER" id="PTHR24264:SF65">
    <property type="entry name" value="SRCR DOMAIN-CONTAINING PROTEIN"/>
    <property type="match status" value="1"/>
</dbReference>
<comment type="caution">
    <text evidence="7">The sequence shown here is derived from an EMBL/GenBank/DDBJ whole genome shotgun (WGS) entry which is preliminary data.</text>
</comment>
<keyword evidence="3" id="KW-0645">Protease</keyword>
<sequence length="371" mass="41851">MLDSQLQVQGGDECLRILEETQRGRSSLHRGPKVLQETHSEDSNVTPVLSKYKTVLARRRSVHGQTWGGVTLRVRSPHPAISREGFALREEGVISARTASCQTWVVDLRVVHVASRIQVRWRLLVSSLSKCSCGATTSASSEGRRFLSPQVSLACRNLRDSVSRGALLRGSIISTRFVVTAAHCLFSRENEPKPLTNLRVRVAEHDVASEEDDLEGVTRMLALESYIFHEGFTEDYFNMDIALLRLEESLDLTSHPEVRPVCLPSDPTKVYQGQTGKVIGWGDTSNGNGQVPQHRSGSRLTHRRMWTQEDSRCFDHTFHAVRRLEEWRQGLLLWRLGRPLMVKETEIHLVGTVSFGEECANECSRRLHADH</sequence>
<dbReference type="PANTHER" id="PTHR24264">
    <property type="entry name" value="TRYPSIN-RELATED"/>
    <property type="match status" value="1"/>
</dbReference>
<dbReference type="OrthoDB" id="6353876at2759"/>
<dbReference type="InterPro" id="IPR018114">
    <property type="entry name" value="TRYPSIN_HIS"/>
</dbReference>
<reference evidence="7 8" key="1">
    <citation type="submission" date="2018-04" db="EMBL/GenBank/DDBJ databases">
        <authorList>
            <person name="Zhang X."/>
            <person name="Yuan J."/>
            <person name="Li F."/>
            <person name="Xiang J."/>
        </authorList>
    </citation>
    <scope>NUCLEOTIDE SEQUENCE [LARGE SCALE GENOMIC DNA]</scope>
    <source>
        <tissue evidence="7">Muscle</tissue>
    </source>
</reference>
<keyword evidence="2" id="KW-0964">Secreted</keyword>
<dbReference type="GO" id="GO:0005615">
    <property type="term" value="C:extracellular space"/>
    <property type="evidence" value="ECO:0007669"/>
    <property type="project" value="TreeGrafter"/>
</dbReference>
<keyword evidence="4" id="KW-0378">Hydrolase</keyword>
<dbReference type="PROSITE" id="PS00134">
    <property type="entry name" value="TRYPSIN_HIS"/>
    <property type="match status" value="1"/>
</dbReference>
<dbReference type="InterPro" id="IPR043504">
    <property type="entry name" value="Peptidase_S1_PA_chymotrypsin"/>
</dbReference>
<evidence type="ECO:0000256" key="1">
    <source>
        <dbReference type="ARBA" id="ARBA00004613"/>
    </source>
</evidence>
<evidence type="ECO:0000256" key="2">
    <source>
        <dbReference type="ARBA" id="ARBA00022525"/>
    </source>
</evidence>
<gene>
    <name evidence="7" type="ORF">C7M84_001697</name>
</gene>
<feature type="domain" description="Peptidase S1" evidence="6">
    <location>
        <begin position="150"/>
        <end position="371"/>
    </location>
</feature>
<dbReference type="InterPro" id="IPR001254">
    <property type="entry name" value="Trypsin_dom"/>
</dbReference>
<protein>
    <submittedName>
        <fullName evidence="7">Trypsin-2</fullName>
    </submittedName>
</protein>
<accession>A0A3R7PQM7</accession>
<reference evidence="7 8" key="2">
    <citation type="submission" date="2019-01" db="EMBL/GenBank/DDBJ databases">
        <title>The decoding of complex shrimp genome reveals the adaptation for benthos swimmer, frequently molting mechanism and breeding impact on genome.</title>
        <authorList>
            <person name="Sun Y."/>
            <person name="Gao Y."/>
            <person name="Yu Y."/>
        </authorList>
    </citation>
    <scope>NUCLEOTIDE SEQUENCE [LARGE SCALE GENOMIC DNA]</scope>
    <source>
        <tissue evidence="7">Muscle</tissue>
    </source>
</reference>
<dbReference type="Pfam" id="PF00089">
    <property type="entry name" value="Trypsin"/>
    <property type="match status" value="1"/>
</dbReference>
<name>A0A3R7PQM7_PENVA</name>